<proteinExistence type="inferred from homology"/>
<sequence>MKPNIIVFFSDQQRYDTVGAYGQVLDVTPNLDFMASEGVKFENAFTCQPVCGPARSCMQTGKYATQTECFINDIGLKEDEITIAKLLNEEGYETAYVGKWHLASTKDECDFSTSPVPENKRGGYKDYWMASDILEFTSHGYDGYVFNKDMQRVDFKGYRADKITDFALEFLDNRDNNKPFLLFLSHIEPHHQNDRKTYEGPIGSKEEFKNYVLPDDLKGIDGDYEINYPDYLGCCKSLDNNLGRIREKLKELEIDDNTVVIYTSDHGCHFKTKNKDLPYGGADDYKRSFYENTIRVPMIVYGPGFKGGKVITELASLIDIPKTIVELAQKNTPNFMQGVSLLDLSNNNLNREEVFIQISESYVGRAIRTKKYKYCIIDPTKLPYEENQSLEYEEHYLYDLENDPLERVNLIKSKAYEDVRLELRAKMKEFVKNVENIDIKISICQEENLCAK</sequence>
<keyword evidence="3" id="KW-0378">Hydrolase</keyword>
<dbReference type="Gene3D" id="3.40.720.10">
    <property type="entry name" value="Alkaline Phosphatase, subunit A"/>
    <property type="match status" value="1"/>
</dbReference>
<evidence type="ECO:0000256" key="2">
    <source>
        <dbReference type="ARBA" id="ARBA00022723"/>
    </source>
</evidence>
<keyword evidence="4" id="KW-0106">Calcium</keyword>
<gene>
    <name evidence="6" type="ORF">H8923_00430</name>
</gene>
<name>A0ABR7JKS4_9FIRM</name>
<dbReference type="SUPFAM" id="SSF53649">
    <property type="entry name" value="Alkaline phosphatase-like"/>
    <property type="match status" value="1"/>
</dbReference>
<dbReference type="EMBL" id="JACRWE010000001">
    <property type="protein sequence ID" value="MBC5995211.1"/>
    <property type="molecule type" value="Genomic_DNA"/>
</dbReference>
<dbReference type="InterPro" id="IPR024607">
    <property type="entry name" value="Sulfatase_CS"/>
</dbReference>
<reference evidence="6 7" key="1">
    <citation type="submission" date="2020-08" db="EMBL/GenBank/DDBJ databases">
        <authorList>
            <person name="Liu C."/>
            <person name="Sun Q."/>
        </authorList>
    </citation>
    <scope>NUCLEOTIDE SEQUENCE [LARGE SCALE GENOMIC DNA]</scope>
    <source>
        <strain evidence="6 7">NSJ-18</strain>
    </source>
</reference>
<accession>A0ABR7JKS4</accession>
<dbReference type="InterPro" id="IPR017850">
    <property type="entry name" value="Alkaline_phosphatase_core_sf"/>
</dbReference>
<comment type="similarity">
    <text evidence="1">Belongs to the sulfatase family.</text>
</comment>
<keyword evidence="2" id="KW-0479">Metal-binding</keyword>
<dbReference type="CDD" id="cd16152">
    <property type="entry name" value="sulfatase_like"/>
    <property type="match status" value="1"/>
</dbReference>
<evidence type="ECO:0000259" key="5">
    <source>
        <dbReference type="Pfam" id="PF00884"/>
    </source>
</evidence>
<dbReference type="PROSITE" id="PS00149">
    <property type="entry name" value="SULFATASE_2"/>
    <property type="match status" value="1"/>
</dbReference>
<dbReference type="RefSeq" id="WP_153971567.1">
    <property type="nucleotide sequence ID" value="NZ_JACRWE010000001.1"/>
</dbReference>
<protein>
    <submittedName>
        <fullName evidence="6">Sulfatase-like hydrolase/transferase</fullName>
    </submittedName>
</protein>
<dbReference type="Proteomes" id="UP000609849">
    <property type="component" value="Unassembled WGS sequence"/>
</dbReference>
<evidence type="ECO:0000313" key="6">
    <source>
        <dbReference type="EMBL" id="MBC5995211.1"/>
    </source>
</evidence>
<dbReference type="InterPro" id="IPR000917">
    <property type="entry name" value="Sulfatase_N"/>
</dbReference>
<evidence type="ECO:0000313" key="7">
    <source>
        <dbReference type="Proteomes" id="UP000609849"/>
    </source>
</evidence>
<evidence type="ECO:0000256" key="1">
    <source>
        <dbReference type="ARBA" id="ARBA00008779"/>
    </source>
</evidence>
<feature type="domain" description="Sulfatase N-terminal" evidence="5">
    <location>
        <begin position="3"/>
        <end position="328"/>
    </location>
</feature>
<organism evidence="6 7">
    <name type="scientific">Romboutsia faecis</name>
    <dbReference type="NCBI Taxonomy" id="2764597"/>
    <lineage>
        <taxon>Bacteria</taxon>
        <taxon>Bacillati</taxon>
        <taxon>Bacillota</taxon>
        <taxon>Clostridia</taxon>
        <taxon>Peptostreptococcales</taxon>
        <taxon>Peptostreptococcaceae</taxon>
        <taxon>Romboutsia</taxon>
    </lineage>
</organism>
<dbReference type="PANTHER" id="PTHR42693">
    <property type="entry name" value="ARYLSULFATASE FAMILY MEMBER"/>
    <property type="match status" value="1"/>
</dbReference>
<dbReference type="InterPro" id="IPR050738">
    <property type="entry name" value="Sulfatase"/>
</dbReference>
<comment type="caution">
    <text evidence="6">The sequence shown here is derived from an EMBL/GenBank/DDBJ whole genome shotgun (WGS) entry which is preliminary data.</text>
</comment>
<evidence type="ECO:0000256" key="4">
    <source>
        <dbReference type="ARBA" id="ARBA00022837"/>
    </source>
</evidence>
<dbReference type="PANTHER" id="PTHR42693:SF53">
    <property type="entry name" value="ENDO-4-O-SULFATASE"/>
    <property type="match status" value="1"/>
</dbReference>
<keyword evidence="7" id="KW-1185">Reference proteome</keyword>
<evidence type="ECO:0000256" key="3">
    <source>
        <dbReference type="ARBA" id="ARBA00022801"/>
    </source>
</evidence>
<dbReference type="Pfam" id="PF00884">
    <property type="entry name" value="Sulfatase"/>
    <property type="match status" value="1"/>
</dbReference>